<accession>A0A5K7NIW6</accession>
<dbReference type="EMBL" id="MK061416">
    <property type="protein sequence ID" value="AZF88231.1"/>
    <property type="molecule type" value="Genomic_DNA"/>
</dbReference>
<proteinExistence type="predicted"/>
<name>A0A5K7NIW6_9CAUD</name>
<protein>
    <submittedName>
        <fullName evidence="1">Uncharacterized protein</fullName>
    </submittedName>
</protein>
<reference evidence="1 2" key="1">
    <citation type="submission" date="2018-10" db="EMBL/GenBank/DDBJ databases">
        <authorList>
            <person name="Smith K."/>
            <person name="Ring A."/>
            <person name="Cross T."/>
            <person name="Beshay M."/>
            <person name="Miah F."/>
            <person name="Nowoslaski J."/>
            <person name="Mia S."/>
            <person name="Micha L."/>
            <person name="Baxter C."/>
            <person name="Ahmad Z."/>
            <person name="Sunnen C.N."/>
            <person name="Janetopoulos C."/>
            <person name="Garlena R.A."/>
            <person name="Russell D.A."/>
            <person name="Pope W.H."/>
            <person name="Jacobs-Sera D."/>
            <person name="Hatfull G.F."/>
        </authorList>
    </citation>
    <scope>NUCLEOTIDE SEQUENCE [LARGE SCALE GENOMIC DNA]</scope>
</reference>
<dbReference type="Proteomes" id="UP000325457">
    <property type="component" value="Segment"/>
</dbReference>
<organism evidence="1 2">
    <name type="scientific">Rothia phage Spartoi</name>
    <dbReference type="NCBI Taxonomy" id="2483661"/>
    <lineage>
        <taxon>Viruses</taxon>
        <taxon>Duplodnaviria</taxon>
        <taxon>Heunggongvirae</taxon>
        <taxon>Uroviricota</taxon>
        <taxon>Caudoviricetes</taxon>
        <taxon>Spartoivirus</taxon>
        <taxon>Spartoivirus spartoi</taxon>
    </lineage>
</organism>
<gene>
    <name evidence="1" type="primary">48</name>
    <name evidence="1" type="ORF">SEA_SPARTOI_48</name>
</gene>
<dbReference type="GeneID" id="80020179"/>
<sequence>MNNENEGTRIYPDATHSQLLGSIKHALVNEVEPFELAGAINCLTELIGRFQRADLLDATMLPLHTTKE</sequence>
<evidence type="ECO:0000313" key="1">
    <source>
        <dbReference type="EMBL" id="AZF88231.1"/>
    </source>
</evidence>
<evidence type="ECO:0000313" key="2">
    <source>
        <dbReference type="Proteomes" id="UP000325457"/>
    </source>
</evidence>
<dbReference type="KEGG" id="vg:80020179"/>
<dbReference type="RefSeq" id="YP_010755524.1">
    <property type="nucleotide sequence ID" value="NC_073471.1"/>
</dbReference>
<keyword evidence="2" id="KW-1185">Reference proteome</keyword>